<feature type="compositionally biased region" description="Basic residues" evidence="3">
    <location>
        <begin position="831"/>
        <end position="844"/>
    </location>
</feature>
<proteinExistence type="inferred from homology"/>
<dbReference type="InterPro" id="IPR024626">
    <property type="entry name" value="Kri1-like_C"/>
</dbReference>
<dbReference type="GO" id="GO:0030686">
    <property type="term" value="C:90S preribosome"/>
    <property type="evidence" value="ECO:0007669"/>
    <property type="project" value="TreeGrafter"/>
</dbReference>
<name>A0A8D8U4P0_9HEMI</name>
<feature type="compositionally biased region" description="Basic residues" evidence="3">
    <location>
        <begin position="858"/>
        <end position="869"/>
    </location>
</feature>
<feature type="compositionally biased region" description="Basic and acidic residues" evidence="3">
    <location>
        <begin position="636"/>
        <end position="649"/>
    </location>
</feature>
<feature type="region of interest" description="Disordered" evidence="3">
    <location>
        <begin position="207"/>
        <end position="238"/>
    </location>
</feature>
<dbReference type="PANTHER" id="PTHR14490">
    <property type="entry name" value="ZINC FINGER, ZZ TYPE"/>
    <property type="match status" value="1"/>
</dbReference>
<feature type="compositionally biased region" description="Basic and acidic residues" evidence="3">
    <location>
        <begin position="700"/>
        <end position="720"/>
    </location>
</feature>
<dbReference type="GO" id="GO:0000447">
    <property type="term" value="P:endonucleolytic cleavage in ITS1 to separate SSU-rRNA from 5.8S rRNA and LSU-rRNA from tricistronic rRNA transcript (SSU-rRNA, 5.8S rRNA, LSU-rRNA)"/>
    <property type="evidence" value="ECO:0007669"/>
    <property type="project" value="TreeGrafter"/>
</dbReference>
<feature type="compositionally biased region" description="Basic residues" evidence="3">
    <location>
        <begin position="721"/>
        <end position="733"/>
    </location>
</feature>
<dbReference type="EMBL" id="HBUF01335615">
    <property type="protein sequence ID" value="CAG6697980.1"/>
    <property type="molecule type" value="Transcribed_RNA"/>
</dbReference>
<dbReference type="Pfam" id="PF05178">
    <property type="entry name" value="Kri1"/>
    <property type="match status" value="1"/>
</dbReference>
<protein>
    <recommendedName>
        <fullName evidence="2">Protein KRI1 homolog</fullName>
    </recommendedName>
</protein>
<feature type="region of interest" description="Disordered" evidence="3">
    <location>
        <begin position="1"/>
        <end position="21"/>
    </location>
</feature>
<evidence type="ECO:0000256" key="1">
    <source>
        <dbReference type="ARBA" id="ARBA00007473"/>
    </source>
</evidence>
<reference evidence="5" key="1">
    <citation type="submission" date="2021-05" db="EMBL/GenBank/DDBJ databases">
        <authorList>
            <person name="Alioto T."/>
            <person name="Alioto T."/>
            <person name="Gomez Garrido J."/>
        </authorList>
    </citation>
    <scope>NUCLEOTIDE SEQUENCE</scope>
</reference>
<feature type="compositionally biased region" description="Basic and acidic residues" evidence="3">
    <location>
        <begin position="803"/>
        <end position="830"/>
    </location>
</feature>
<feature type="compositionally biased region" description="Basic and acidic residues" evidence="3">
    <location>
        <begin position="615"/>
        <end position="625"/>
    </location>
</feature>
<feature type="region of interest" description="Disordered" evidence="3">
    <location>
        <begin position="350"/>
        <end position="480"/>
    </location>
</feature>
<dbReference type="AlphaFoldDB" id="A0A8D8U4P0"/>
<dbReference type="GO" id="GO:0005730">
    <property type="term" value="C:nucleolus"/>
    <property type="evidence" value="ECO:0007669"/>
    <property type="project" value="TreeGrafter"/>
</dbReference>
<feature type="compositionally biased region" description="Basic and acidic residues" evidence="3">
    <location>
        <begin position="280"/>
        <end position="305"/>
    </location>
</feature>
<dbReference type="InterPro" id="IPR018034">
    <property type="entry name" value="Kri1"/>
</dbReference>
<dbReference type="Pfam" id="PF12936">
    <property type="entry name" value="Kri1_C"/>
    <property type="match status" value="1"/>
</dbReference>
<feature type="compositionally biased region" description="Basic and acidic residues" evidence="3">
    <location>
        <begin position="734"/>
        <end position="752"/>
    </location>
</feature>
<comment type="similarity">
    <text evidence="1">Belongs to the KRI1 family.</text>
</comment>
<feature type="compositionally biased region" description="Acidic residues" evidence="3">
    <location>
        <begin position="366"/>
        <end position="381"/>
    </location>
</feature>
<feature type="region of interest" description="Disordered" evidence="3">
    <location>
        <begin position="57"/>
        <end position="77"/>
    </location>
</feature>
<feature type="region of interest" description="Disordered" evidence="3">
    <location>
        <begin position="700"/>
        <end position="890"/>
    </location>
</feature>
<feature type="region of interest" description="Disordered" evidence="3">
    <location>
        <begin position="595"/>
        <end position="671"/>
    </location>
</feature>
<feature type="compositionally biased region" description="Basic residues" evidence="3">
    <location>
        <begin position="452"/>
        <end position="469"/>
    </location>
</feature>
<feature type="region of interest" description="Disordered" evidence="3">
    <location>
        <begin position="257"/>
        <end position="305"/>
    </location>
</feature>
<feature type="domain" description="Kri1-like C-terminal" evidence="4">
    <location>
        <begin position="505"/>
        <end position="592"/>
    </location>
</feature>
<evidence type="ECO:0000256" key="3">
    <source>
        <dbReference type="SAM" id="MobiDB-lite"/>
    </source>
</evidence>
<evidence type="ECO:0000256" key="2">
    <source>
        <dbReference type="ARBA" id="ARBA00017294"/>
    </source>
</evidence>
<feature type="compositionally biased region" description="Acidic residues" evidence="3">
    <location>
        <begin position="1"/>
        <end position="19"/>
    </location>
</feature>
<feature type="compositionally biased region" description="Acidic residues" evidence="3">
    <location>
        <begin position="390"/>
        <end position="418"/>
    </location>
</feature>
<sequence>MSEEELSETSSSSEEEDEYGKELTIDVEKKFLKTLQSLKTKDPTIYDANVKFFDLPKESAEEDQQDNPKEKKEKKKKVKPFLLSDYDRLLVKSGGEIKEECDVLPSYNEEQEELKSDLKKALLDSSDDEDSSLLTLKPKVKLEVKKELESSDEEVDLKQWLTGSKNELKNKEVEKDLKPLHDIWTNPELDEGETFLRDYILNKRYLDDTKADNSSDNSDNDDVSETNNSLEENDFDEKQEEFEHKFNFRFEEPDQEFIKRYPRTMENSMRRKETKRKLKREQAKKNKEDKLEKKKTEMKKMKKEKREEILKHLESLKTITGNQTLAFKEEMLDGDFNPDEHDKIMEAMFNEEFYAGEDDGGKPVFDDDDDEKFEYPDENTDDNQAKEGDYNEENDQFDEEDDQFNEGDDQFNEEGDQFNEEKDSIANNEQFNGDGELITDCDYDPSNAPTHAKGRKLSRSKLKRLKRKEKQSGGAAGATLGRAQKSLFAQAVSKPKPRFNPQDDTFMKYVDEYYGLEFEDLIGGDLPCRFKYKRVVPNSYGLTIDEILSADDKELNRWCSVQKIYSQRAEHVEKNEVKVYKQRAMNEALKRKLLPSLYKQPEERDDEDENTRILPTEDERKEMMQKKQKKIAHISEQFEKTKQESKENGMDEETDHEGKKRSKDEMNDDVIDETIVNEYLKEKKKSAAKVMMNRKRKLEILGEKETAGMSHKQEEHEGVVRKKTKLKSKSEKKKPKDGIPDGVSDKTNDRMKNAKKKNNVKDEAIAQIETKSKIEETKKDNESTQIKKKSKTVNESTQIRIKSKNEKTNTKKDNDCDSKGQEKGESESGAKKRRKRKKKIKKKQPVVAPEGEGDTIKTTKKVLKKKIKVKKDEMRRKQGDKKNKKEKVTEWSDDRLKAYGINPKKFKSKLIYGNKEKEKNH</sequence>
<accession>A0A8D8U4P0</accession>
<feature type="compositionally biased region" description="Basic and acidic residues" evidence="3">
    <location>
        <begin position="656"/>
        <end position="665"/>
    </location>
</feature>
<evidence type="ECO:0000313" key="5">
    <source>
        <dbReference type="EMBL" id="CAG6697980.1"/>
    </source>
</evidence>
<organism evidence="5">
    <name type="scientific">Cacopsylla melanoneura</name>
    <dbReference type="NCBI Taxonomy" id="428564"/>
    <lineage>
        <taxon>Eukaryota</taxon>
        <taxon>Metazoa</taxon>
        <taxon>Ecdysozoa</taxon>
        <taxon>Arthropoda</taxon>
        <taxon>Hexapoda</taxon>
        <taxon>Insecta</taxon>
        <taxon>Pterygota</taxon>
        <taxon>Neoptera</taxon>
        <taxon>Paraneoptera</taxon>
        <taxon>Hemiptera</taxon>
        <taxon>Sternorrhyncha</taxon>
        <taxon>Psylloidea</taxon>
        <taxon>Psyllidae</taxon>
        <taxon>Psyllinae</taxon>
        <taxon>Cacopsylla</taxon>
    </lineage>
</organism>
<evidence type="ECO:0000259" key="4">
    <source>
        <dbReference type="Pfam" id="PF12936"/>
    </source>
</evidence>
<feature type="compositionally biased region" description="Basic and acidic residues" evidence="3">
    <location>
        <begin position="870"/>
        <end position="890"/>
    </location>
</feature>
<feature type="compositionally biased region" description="Basic and acidic residues" evidence="3">
    <location>
        <begin position="759"/>
        <end position="782"/>
    </location>
</feature>
<dbReference type="PANTHER" id="PTHR14490:SF5">
    <property type="entry name" value="PROTEIN KRI1 HOMOLOG"/>
    <property type="match status" value="1"/>
</dbReference>